<evidence type="ECO:0000313" key="2">
    <source>
        <dbReference type="Proteomes" id="UP001432128"/>
    </source>
</evidence>
<gene>
    <name evidence="1" type="ORF">OG579_01430</name>
</gene>
<accession>A0AAU4K371</accession>
<dbReference type="GO" id="GO:0016787">
    <property type="term" value="F:hydrolase activity"/>
    <property type="evidence" value="ECO:0007669"/>
    <property type="project" value="UniProtKB-KW"/>
</dbReference>
<dbReference type="Gene3D" id="3.40.50.1820">
    <property type="entry name" value="alpha/beta hydrolase"/>
    <property type="match status" value="1"/>
</dbReference>
<dbReference type="RefSeq" id="WP_328857817.1">
    <property type="nucleotide sequence ID" value="NZ_CP108021.1"/>
</dbReference>
<dbReference type="KEGG" id="whr:OG579_01430"/>
<sequence length="243" mass="24485">MATVAPSGTAALADVSVLVALPGTGSDADYARRAFTPLADALGLPLAAVDPGPDGVETAYLRALEVAAAGDGSVLVAGISIGACVGVGWALESDACAGVVAAMPPWLFDGESAPSPAALSALATVDLIDRLGIDGATAEMRVNTPAWLGEELARSWRSIGAPLRSQLGEAAAMRTPTAGMLSALGVPLAVVGVRDDPIHPHHNAERWAHLAPRSSLRSIAFDAWGDDPGTIGRAAASAWAELA</sequence>
<name>A0AAU4K371_9NOCA</name>
<keyword evidence="2" id="KW-1185">Reference proteome</keyword>
<keyword evidence="1" id="KW-0378">Hydrolase</keyword>
<dbReference type="EMBL" id="CP108021">
    <property type="protein sequence ID" value="WUM20538.1"/>
    <property type="molecule type" value="Genomic_DNA"/>
</dbReference>
<dbReference type="AlphaFoldDB" id="A0AAU4K371"/>
<evidence type="ECO:0000313" key="1">
    <source>
        <dbReference type="EMBL" id="WUM20538.1"/>
    </source>
</evidence>
<dbReference type="Proteomes" id="UP001432128">
    <property type="component" value="Chromosome"/>
</dbReference>
<organism evidence="1 2">
    <name type="scientific">Williamsia herbipolensis</name>
    <dbReference type="NCBI Taxonomy" id="1603258"/>
    <lineage>
        <taxon>Bacteria</taxon>
        <taxon>Bacillati</taxon>
        <taxon>Actinomycetota</taxon>
        <taxon>Actinomycetes</taxon>
        <taxon>Mycobacteriales</taxon>
        <taxon>Nocardiaceae</taxon>
        <taxon>Williamsia</taxon>
    </lineage>
</organism>
<dbReference type="SUPFAM" id="SSF53474">
    <property type="entry name" value="alpha/beta-Hydrolases"/>
    <property type="match status" value="1"/>
</dbReference>
<protein>
    <submittedName>
        <fullName evidence="1">Alpha/beta hydrolase</fullName>
    </submittedName>
</protein>
<proteinExistence type="predicted"/>
<reference evidence="1 2" key="1">
    <citation type="submission" date="2022-10" db="EMBL/GenBank/DDBJ databases">
        <title>The complete genomes of actinobacterial strains from the NBC collection.</title>
        <authorList>
            <person name="Joergensen T.S."/>
            <person name="Alvarez Arevalo M."/>
            <person name="Sterndorff E.B."/>
            <person name="Faurdal D."/>
            <person name="Vuksanovic O."/>
            <person name="Mourched A.-S."/>
            <person name="Charusanti P."/>
            <person name="Shaw S."/>
            <person name="Blin K."/>
            <person name="Weber T."/>
        </authorList>
    </citation>
    <scope>NUCLEOTIDE SEQUENCE [LARGE SCALE GENOMIC DNA]</scope>
    <source>
        <strain evidence="1 2">NBC_00319</strain>
    </source>
</reference>
<dbReference type="InterPro" id="IPR029058">
    <property type="entry name" value="AB_hydrolase_fold"/>
</dbReference>